<feature type="compositionally biased region" description="Low complexity" evidence="1">
    <location>
        <begin position="50"/>
        <end position="59"/>
    </location>
</feature>
<name>A0A834KF85_VESPE</name>
<dbReference type="Proteomes" id="UP000600918">
    <property type="component" value="Unassembled WGS sequence"/>
</dbReference>
<dbReference type="EMBL" id="JACSDY010000015">
    <property type="protein sequence ID" value="KAF7406884.1"/>
    <property type="molecule type" value="Genomic_DNA"/>
</dbReference>
<protein>
    <submittedName>
        <fullName evidence="2">Uncharacterized protein</fullName>
    </submittedName>
</protein>
<organism evidence="2 3">
    <name type="scientific">Vespula pensylvanica</name>
    <name type="common">Western yellow jacket</name>
    <name type="synonym">Wasp</name>
    <dbReference type="NCBI Taxonomy" id="30213"/>
    <lineage>
        <taxon>Eukaryota</taxon>
        <taxon>Metazoa</taxon>
        <taxon>Ecdysozoa</taxon>
        <taxon>Arthropoda</taxon>
        <taxon>Hexapoda</taxon>
        <taxon>Insecta</taxon>
        <taxon>Pterygota</taxon>
        <taxon>Neoptera</taxon>
        <taxon>Endopterygota</taxon>
        <taxon>Hymenoptera</taxon>
        <taxon>Apocrita</taxon>
        <taxon>Aculeata</taxon>
        <taxon>Vespoidea</taxon>
        <taxon>Vespidae</taxon>
        <taxon>Vespinae</taxon>
        <taxon>Vespula</taxon>
    </lineage>
</organism>
<reference evidence="2" key="1">
    <citation type="journal article" date="2020" name="G3 (Bethesda)">
        <title>High-Quality Assemblies for Three Invasive Social Wasps from the &lt;i&gt;Vespula&lt;/i&gt; Genus.</title>
        <authorList>
            <person name="Harrop T.W.R."/>
            <person name="Guhlin J."/>
            <person name="McLaughlin G.M."/>
            <person name="Permina E."/>
            <person name="Stockwell P."/>
            <person name="Gilligan J."/>
            <person name="Le Lec M.F."/>
            <person name="Gruber M.A.M."/>
            <person name="Quinn O."/>
            <person name="Lovegrove M."/>
            <person name="Duncan E.J."/>
            <person name="Remnant E.J."/>
            <person name="Van Eeckhoven J."/>
            <person name="Graham B."/>
            <person name="Knapp R.A."/>
            <person name="Langford K.W."/>
            <person name="Kronenberg Z."/>
            <person name="Press M.O."/>
            <person name="Eacker S.M."/>
            <person name="Wilson-Rankin E.E."/>
            <person name="Purcell J."/>
            <person name="Lester P.J."/>
            <person name="Dearden P.K."/>
        </authorList>
    </citation>
    <scope>NUCLEOTIDE SEQUENCE</scope>
    <source>
        <strain evidence="2">Volc-1</strain>
    </source>
</reference>
<evidence type="ECO:0000256" key="1">
    <source>
        <dbReference type="SAM" id="MobiDB-lite"/>
    </source>
</evidence>
<comment type="caution">
    <text evidence="2">The sequence shown here is derived from an EMBL/GenBank/DDBJ whole genome shotgun (WGS) entry which is preliminary data.</text>
</comment>
<keyword evidence="3" id="KW-1185">Reference proteome</keyword>
<gene>
    <name evidence="2" type="ORF">H0235_014540</name>
</gene>
<feature type="region of interest" description="Disordered" evidence="1">
    <location>
        <begin position="1"/>
        <end position="68"/>
    </location>
</feature>
<evidence type="ECO:0000313" key="2">
    <source>
        <dbReference type="EMBL" id="KAF7406884.1"/>
    </source>
</evidence>
<proteinExistence type="predicted"/>
<evidence type="ECO:0000313" key="3">
    <source>
        <dbReference type="Proteomes" id="UP000600918"/>
    </source>
</evidence>
<accession>A0A834KF85</accession>
<sequence>MATSSSNAGRRRAIELANRPPSSILAPLQSPSHLHAYNHDPMVPIANHPSSSSSSSSSSPLPTWEHRITDSSLPPHCILPYRMRAERLTRGLDSVTNLRR</sequence>
<dbReference type="AlphaFoldDB" id="A0A834KF85"/>